<keyword evidence="2" id="KW-1185">Reference proteome</keyword>
<accession>A0ABQ0UK41</accession>
<proteinExistence type="predicted"/>
<protein>
    <recommendedName>
        <fullName evidence="3">HK97 gp10 family phage protein</fullName>
    </recommendedName>
</protein>
<name>A0ABQ0UK41_9MICO</name>
<comment type="caution">
    <text evidence="1">The sequence shown here is derived from an EMBL/GenBank/DDBJ whole genome shotgun (WGS) entry which is preliminary data.</text>
</comment>
<organism evidence="1 2">
    <name type="scientific">Frigoribacterium faeni</name>
    <dbReference type="NCBI Taxonomy" id="145483"/>
    <lineage>
        <taxon>Bacteria</taxon>
        <taxon>Bacillati</taxon>
        <taxon>Actinomycetota</taxon>
        <taxon>Actinomycetes</taxon>
        <taxon>Micrococcales</taxon>
        <taxon>Microbacteriaceae</taxon>
        <taxon>Frigoribacterium</taxon>
    </lineage>
</organism>
<dbReference type="EMBL" id="BJUV01000001">
    <property type="protein sequence ID" value="GEK81855.1"/>
    <property type="molecule type" value="Genomic_DNA"/>
</dbReference>
<evidence type="ECO:0000313" key="1">
    <source>
        <dbReference type="EMBL" id="GEK81855.1"/>
    </source>
</evidence>
<gene>
    <name evidence="1" type="ORF">FFA01_01640</name>
</gene>
<sequence length="125" mass="13150">MAAPVTVKVEGLNKTIRALRQSGADMQDMKDLMHEIGTLIVNAAQPPVKSGALAGSIRAGRGATKAVVRAGGVKAKYAGVQNYGWPARNIPGTRFLNEAAEAQKGNAISTLDQGIGEILRRNDLQ</sequence>
<dbReference type="Proteomes" id="UP000321154">
    <property type="component" value="Unassembled WGS sequence"/>
</dbReference>
<evidence type="ECO:0008006" key="3">
    <source>
        <dbReference type="Google" id="ProtNLM"/>
    </source>
</evidence>
<evidence type="ECO:0000313" key="2">
    <source>
        <dbReference type="Proteomes" id="UP000321154"/>
    </source>
</evidence>
<reference evidence="1 2" key="1">
    <citation type="submission" date="2019-07" db="EMBL/GenBank/DDBJ databases">
        <title>Whole genome shotgun sequence of Frigoribacterium faeni NBRC 103066.</title>
        <authorList>
            <person name="Hosoyama A."/>
            <person name="Uohara A."/>
            <person name="Ohji S."/>
            <person name="Ichikawa N."/>
        </authorList>
    </citation>
    <scope>NUCLEOTIDE SEQUENCE [LARGE SCALE GENOMIC DNA]</scope>
    <source>
        <strain evidence="1 2">NBRC 103066</strain>
    </source>
</reference>